<sequence>MFSSLMPQRREFYELLAAHSDRVVAGANAMLRLVNSLGERNQDVAALAQEVDQNEKSADKIKAALIQLLHKSFTTPINRDQIHTLTIEIDQVINALRRVAQAVEMYNITDSTVEGREMASLGADACLRLNQAVSLLGDKKRTAEIIDLCKQIEVIESKGDRIERSAVTRLFEAGGSPWIAMKMRKFYGLQEDVLDCCEDAAKTIEEILIENS</sequence>
<name>A0A2N8KW75_9BURK</name>
<dbReference type="EMBL" id="POSP01000003">
    <property type="protein sequence ID" value="PND37705.1"/>
    <property type="molecule type" value="Genomic_DNA"/>
</dbReference>
<protein>
    <submittedName>
        <fullName evidence="2">DUF47 domain-containing protein</fullName>
    </submittedName>
</protein>
<keyword evidence="3" id="KW-1185">Reference proteome</keyword>
<dbReference type="RefSeq" id="WP_102767625.1">
    <property type="nucleotide sequence ID" value="NZ_POSP01000003.1"/>
</dbReference>
<comment type="similarity">
    <text evidence="1">Belongs to the UPF0111 family.</text>
</comment>
<dbReference type="AlphaFoldDB" id="A0A2N8KW75"/>
<reference evidence="2 3" key="1">
    <citation type="submission" date="2018-01" db="EMBL/GenBank/DDBJ databases">
        <title>Draft genome sequence of Paucibacter aquatile CR182 isolated from freshwater of the Nakdong River.</title>
        <authorList>
            <person name="Choi A."/>
            <person name="Chung E.J."/>
        </authorList>
    </citation>
    <scope>NUCLEOTIDE SEQUENCE [LARGE SCALE GENOMIC DNA]</scope>
    <source>
        <strain evidence="2 3">CR182</strain>
    </source>
</reference>
<comment type="caution">
    <text evidence="2">The sequence shown here is derived from an EMBL/GenBank/DDBJ whole genome shotgun (WGS) entry which is preliminary data.</text>
</comment>
<dbReference type="Pfam" id="PF01865">
    <property type="entry name" value="PhoU_div"/>
    <property type="match status" value="1"/>
</dbReference>
<dbReference type="Gene3D" id="1.20.58.220">
    <property type="entry name" value="Phosphate transport system protein phou homolog 2, domain 2"/>
    <property type="match status" value="1"/>
</dbReference>
<evidence type="ECO:0000313" key="3">
    <source>
        <dbReference type="Proteomes" id="UP000235916"/>
    </source>
</evidence>
<gene>
    <name evidence="2" type="ORF">C1O66_09340</name>
</gene>
<organism evidence="2 3">
    <name type="scientific">Kinneretia aquatilis</name>
    <dbReference type="NCBI Taxonomy" id="2070761"/>
    <lineage>
        <taxon>Bacteria</taxon>
        <taxon>Pseudomonadati</taxon>
        <taxon>Pseudomonadota</taxon>
        <taxon>Betaproteobacteria</taxon>
        <taxon>Burkholderiales</taxon>
        <taxon>Sphaerotilaceae</taxon>
        <taxon>Roseateles</taxon>
    </lineage>
</organism>
<evidence type="ECO:0000256" key="1">
    <source>
        <dbReference type="ARBA" id="ARBA00008591"/>
    </source>
</evidence>
<dbReference type="PANTHER" id="PTHR37298">
    <property type="entry name" value="UPF0111 PROTEIN YKAA"/>
    <property type="match status" value="1"/>
</dbReference>
<dbReference type="PANTHER" id="PTHR37298:SF1">
    <property type="entry name" value="UPF0111 PROTEIN YKAA"/>
    <property type="match status" value="1"/>
</dbReference>
<proteinExistence type="inferred from homology"/>
<accession>A0A2N8KW75</accession>
<evidence type="ECO:0000313" key="2">
    <source>
        <dbReference type="EMBL" id="PND37705.1"/>
    </source>
</evidence>
<dbReference type="Proteomes" id="UP000235916">
    <property type="component" value="Unassembled WGS sequence"/>
</dbReference>
<dbReference type="OrthoDB" id="9797568at2"/>
<dbReference type="InterPro" id="IPR052912">
    <property type="entry name" value="UPF0111_domain"/>
</dbReference>
<dbReference type="InterPro" id="IPR018445">
    <property type="entry name" value="Put_Phosphate_transp_reg"/>
</dbReference>
<dbReference type="InterPro" id="IPR038078">
    <property type="entry name" value="PhoU-like_sf"/>
</dbReference>